<sequence>MRVTKGVEMLELHAQGSNGPSVYCPTLVWDEKDAILIDTGLPGMLGQIQAAMEQAGVPFQQLRAVILTHQDLDHIGSLPAILEAAGGGVEVYAHALEQPYIEGQRPLLKSLPPGALEKLPPHVRAMFANPPKARVDKLLEDGQVLPYCGGIRAIFTPGHTLGHISLYLEEQQVLVTGDAMVYANGALQGPVPQVTHDVETAVQSLQKFSGLQPDAVVCYHGGLCKENAKEQLQALLERAAEK</sequence>
<dbReference type="RefSeq" id="WP_254757270.1">
    <property type="nucleotide sequence ID" value="NZ_JANCLT010000001.1"/>
</dbReference>
<evidence type="ECO:0000313" key="3">
    <source>
        <dbReference type="Proteomes" id="UP001156102"/>
    </source>
</evidence>
<dbReference type="InterPro" id="IPR036866">
    <property type="entry name" value="RibonucZ/Hydroxyglut_hydro"/>
</dbReference>
<keyword evidence="3" id="KW-1185">Reference proteome</keyword>
<accession>A0AA41X8W5</accession>
<dbReference type="SUPFAM" id="SSF56281">
    <property type="entry name" value="Metallo-hydrolase/oxidoreductase"/>
    <property type="match status" value="1"/>
</dbReference>
<comment type="caution">
    <text evidence="2">The sequence shown here is derived from an EMBL/GenBank/DDBJ whole genome shotgun (WGS) entry which is preliminary data.</text>
</comment>
<dbReference type="CDD" id="cd07721">
    <property type="entry name" value="yflN-like_MBL-fold"/>
    <property type="match status" value="1"/>
</dbReference>
<dbReference type="Pfam" id="PF00753">
    <property type="entry name" value="Lactamase_B"/>
    <property type="match status" value="1"/>
</dbReference>
<reference evidence="2" key="1">
    <citation type="submission" date="2022-07" db="EMBL/GenBank/DDBJ databases">
        <authorList>
            <person name="Li W.-J."/>
            <person name="Deng Q.-Q."/>
        </authorList>
    </citation>
    <scope>NUCLEOTIDE SEQUENCE</scope>
    <source>
        <strain evidence="2">SYSU M60031</strain>
    </source>
</reference>
<proteinExistence type="predicted"/>
<dbReference type="AlphaFoldDB" id="A0AA41X8W5"/>
<dbReference type="EMBL" id="JANCLT010000001">
    <property type="protein sequence ID" value="MCP8967546.1"/>
    <property type="molecule type" value="Genomic_DNA"/>
</dbReference>
<dbReference type="Proteomes" id="UP001156102">
    <property type="component" value="Unassembled WGS sequence"/>
</dbReference>
<evidence type="ECO:0000313" key="2">
    <source>
        <dbReference type="EMBL" id="MCP8967546.1"/>
    </source>
</evidence>
<gene>
    <name evidence="2" type="ORF">NK662_03185</name>
</gene>
<name>A0AA41X8W5_9BACI</name>
<dbReference type="Gene3D" id="3.60.15.10">
    <property type="entry name" value="Ribonuclease Z/Hydroxyacylglutathione hydrolase-like"/>
    <property type="match status" value="1"/>
</dbReference>
<dbReference type="InterPro" id="IPR001279">
    <property type="entry name" value="Metallo-B-lactamas"/>
</dbReference>
<organism evidence="2 3">
    <name type="scientific">Ectobacillus ponti</name>
    <dbReference type="NCBI Taxonomy" id="2961894"/>
    <lineage>
        <taxon>Bacteria</taxon>
        <taxon>Bacillati</taxon>
        <taxon>Bacillota</taxon>
        <taxon>Bacilli</taxon>
        <taxon>Bacillales</taxon>
        <taxon>Bacillaceae</taxon>
        <taxon>Ectobacillus</taxon>
    </lineage>
</organism>
<feature type="domain" description="Metallo-beta-lactamase" evidence="1">
    <location>
        <begin position="21"/>
        <end position="220"/>
    </location>
</feature>
<evidence type="ECO:0000259" key="1">
    <source>
        <dbReference type="SMART" id="SM00849"/>
    </source>
</evidence>
<dbReference type="PANTHER" id="PTHR42951:SF15">
    <property type="entry name" value="METALLO-BETA-LACTAMASE SUPERFAMILY PROTEIN"/>
    <property type="match status" value="1"/>
</dbReference>
<dbReference type="InterPro" id="IPR050855">
    <property type="entry name" value="NDM-1-like"/>
</dbReference>
<protein>
    <submittedName>
        <fullName evidence="2">MBL fold metallo-hydrolase</fullName>
    </submittedName>
</protein>
<dbReference type="SMART" id="SM00849">
    <property type="entry name" value="Lactamase_B"/>
    <property type="match status" value="1"/>
</dbReference>
<dbReference type="PANTHER" id="PTHR42951">
    <property type="entry name" value="METALLO-BETA-LACTAMASE DOMAIN-CONTAINING"/>
    <property type="match status" value="1"/>
</dbReference>